<dbReference type="OrthoDB" id="7776143at2759"/>
<dbReference type="EMBL" id="BAUL01000071">
    <property type="protein sequence ID" value="GAD93909.1"/>
    <property type="molecule type" value="Genomic_DNA"/>
</dbReference>
<proteinExistence type="inferred from homology"/>
<protein>
    <submittedName>
        <fullName evidence="5">Major royal jelly protein</fullName>
    </submittedName>
</protein>
<feature type="chain" id="PRO_5004732751" evidence="4">
    <location>
        <begin position="23"/>
        <end position="416"/>
    </location>
</feature>
<dbReference type="Gene3D" id="2.120.10.30">
    <property type="entry name" value="TolB, C-terminal domain"/>
    <property type="match status" value="1"/>
</dbReference>
<dbReference type="AlphaFoldDB" id="V5FBC3"/>
<evidence type="ECO:0000256" key="4">
    <source>
        <dbReference type="SAM" id="SignalP"/>
    </source>
</evidence>
<gene>
    <name evidence="5" type="ORF">PVAR5_2527</name>
</gene>
<dbReference type="Proteomes" id="UP000018001">
    <property type="component" value="Unassembled WGS sequence"/>
</dbReference>
<feature type="signal peptide" evidence="4">
    <location>
        <begin position="1"/>
        <end position="22"/>
    </location>
</feature>
<name>V5FBC3_BYSSN</name>
<dbReference type="eggNOG" id="ENOG502R874">
    <property type="taxonomic scope" value="Eukaryota"/>
</dbReference>
<keyword evidence="6" id="KW-1185">Reference proteome</keyword>
<dbReference type="HOGENOM" id="CLU_031076_0_2_1"/>
<comment type="similarity">
    <text evidence="2">Belongs to the major royal jelly protein family.</text>
</comment>
<organism evidence="5 6">
    <name type="scientific">Byssochlamys spectabilis (strain No. 5 / NBRC 109023)</name>
    <name type="common">Paecilomyces variotii</name>
    <dbReference type="NCBI Taxonomy" id="1356009"/>
    <lineage>
        <taxon>Eukaryota</taxon>
        <taxon>Fungi</taxon>
        <taxon>Dikarya</taxon>
        <taxon>Ascomycota</taxon>
        <taxon>Pezizomycotina</taxon>
        <taxon>Eurotiomycetes</taxon>
        <taxon>Eurotiomycetidae</taxon>
        <taxon>Eurotiales</taxon>
        <taxon>Thermoascaceae</taxon>
        <taxon>Paecilomyces</taxon>
    </lineage>
</organism>
<evidence type="ECO:0000256" key="1">
    <source>
        <dbReference type="ARBA" id="ARBA00004613"/>
    </source>
</evidence>
<sequence>MRSTHFLQSSLLSSFLLPLALAQRDPQYHGPPLEPVHYYFDEWPTGIAVSSTGRLFSNYPLGLDPTNTKYQVAELTGNTTEVPYPSAEFNRPPGGAINYTTTPPTSAGYPDHLISVQSVVTDPKDRLWILDTGRVALPDGSILYSSYGGPKLVGVDLSNNTIFQTILFPQNVAYPESYPNDVRFDLRPSITPSAQGIAYITDSSFEGRNGIIVVDLGTGESWRHLENLPAVHQEPGFFFTIWGEPVYNNVGGGQPITPFGLGSDGITLSADGETLYFSDVGGRYLYSVPTARLREHKSPTAQLLADGAVSQITQKGVSDGLESDSNDYVYAGSFETNSIYVYFPQNGTVSTFVRDPRLQWTDTFSVAGDSGNGYLYFTENQLWRRPANQGGIERRVKPFALYRVPLPDRGGKIQLK</sequence>
<dbReference type="GO" id="GO:0005576">
    <property type="term" value="C:extracellular region"/>
    <property type="evidence" value="ECO:0007669"/>
    <property type="project" value="UniProtKB-SubCell"/>
</dbReference>
<evidence type="ECO:0000313" key="5">
    <source>
        <dbReference type="EMBL" id="GAD93909.1"/>
    </source>
</evidence>
<dbReference type="InterPro" id="IPR017996">
    <property type="entry name" value="MRJP/yellow-related"/>
</dbReference>
<evidence type="ECO:0000256" key="3">
    <source>
        <dbReference type="ARBA" id="ARBA00022525"/>
    </source>
</evidence>
<reference evidence="6" key="1">
    <citation type="journal article" date="2014" name="Genome Announc.">
        <title>Draft genome sequence of the formaldehyde-resistant fungus Byssochlamys spectabilis No. 5 (anamorph Paecilomyces variotii No. 5) (NBRC109023).</title>
        <authorList>
            <person name="Oka T."/>
            <person name="Ekino K."/>
            <person name="Fukuda K."/>
            <person name="Nomura Y."/>
        </authorList>
    </citation>
    <scope>NUCLEOTIDE SEQUENCE [LARGE SCALE GENOMIC DNA]</scope>
    <source>
        <strain evidence="6">No. 5 / NBRC 109023</strain>
    </source>
</reference>
<dbReference type="Pfam" id="PF03022">
    <property type="entry name" value="MRJP"/>
    <property type="match status" value="1"/>
</dbReference>
<dbReference type="PANTHER" id="PTHR10009:SF18">
    <property type="entry name" value="PROTEIN YELLOW-LIKE PROTEIN"/>
    <property type="match status" value="1"/>
</dbReference>
<accession>V5FBC3</accession>
<comment type="caution">
    <text evidence="5">The sequence shown here is derived from an EMBL/GenBank/DDBJ whole genome shotgun (WGS) entry which is preliminary data.</text>
</comment>
<dbReference type="InParanoid" id="V5FBC3"/>
<dbReference type="PANTHER" id="PTHR10009">
    <property type="entry name" value="PROTEIN YELLOW-RELATED"/>
    <property type="match status" value="1"/>
</dbReference>
<evidence type="ECO:0000313" key="6">
    <source>
        <dbReference type="Proteomes" id="UP000018001"/>
    </source>
</evidence>
<keyword evidence="4" id="KW-0732">Signal</keyword>
<evidence type="ECO:0000256" key="2">
    <source>
        <dbReference type="ARBA" id="ARBA00009127"/>
    </source>
</evidence>
<keyword evidence="3" id="KW-0964">Secreted</keyword>
<dbReference type="SUPFAM" id="SSF101898">
    <property type="entry name" value="NHL repeat"/>
    <property type="match status" value="1"/>
</dbReference>
<comment type="subcellular location">
    <subcellularLocation>
        <location evidence="1">Secreted</location>
    </subcellularLocation>
</comment>
<dbReference type="InterPro" id="IPR011042">
    <property type="entry name" value="6-blade_b-propeller_TolB-like"/>
</dbReference>